<dbReference type="EMBL" id="CP002394">
    <property type="protein sequence ID" value="ADU32247.1"/>
    <property type="molecule type" value="Genomic_DNA"/>
</dbReference>
<reference evidence="2 3" key="1">
    <citation type="submission" date="2010-12" db="EMBL/GenBank/DDBJ databases">
        <title>Complete sequence of Bacillus cellulosilyticus DSM 2522.</title>
        <authorList>
            <consortium name="US DOE Joint Genome Institute"/>
            <person name="Lucas S."/>
            <person name="Copeland A."/>
            <person name="Lapidus A."/>
            <person name="Cheng J.-F."/>
            <person name="Bruce D."/>
            <person name="Goodwin L."/>
            <person name="Pitluck S."/>
            <person name="Chertkov O."/>
            <person name="Detter J.C."/>
            <person name="Han C."/>
            <person name="Tapia R."/>
            <person name="Land M."/>
            <person name="Hauser L."/>
            <person name="Jeffries C."/>
            <person name="Kyrpides N."/>
            <person name="Ivanova N."/>
            <person name="Mikhailova N."/>
            <person name="Brumm P."/>
            <person name="Mead D."/>
            <person name="Woyke T."/>
        </authorList>
    </citation>
    <scope>NUCLEOTIDE SEQUENCE [LARGE SCALE GENOMIC DNA]</scope>
    <source>
        <strain evidence="3">ATCC 21833 / DSM 2522 / FERM P-1141 / JCM 9156 / N-4</strain>
    </source>
</reference>
<gene>
    <name evidence="2" type="ordered locus">Bcell_4016</name>
</gene>
<keyword evidence="1" id="KW-0472">Membrane</keyword>
<organism evidence="2 3">
    <name type="scientific">Evansella cellulosilytica (strain ATCC 21833 / DSM 2522 / FERM P-1141 / JCM 9156 / N-4)</name>
    <name type="common">Bacillus cellulosilyticus</name>
    <dbReference type="NCBI Taxonomy" id="649639"/>
    <lineage>
        <taxon>Bacteria</taxon>
        <taxon>Bacillati</taxon>
        <taxon>Bacillota</taxon>
        <taxon>Bacilli</taxon>
        <taxon>Bacillales</taxon>
        <taxon>Bacillaceae</taxon>
        <taxon>Evansella</taxon>
    </lineage>
</organism>
<name>E6TWI4_EVAC2</name>
<accession>E6TWI4</accession>
<proteinExistence type="predicted"/>
<dbReference type="STRING" id="649639.Bcell_4016"/>
<sequence>MFEDINVFNVIYQFIAIAAWLGIILLIITIIRSSIENRKRLERLEEKVDYIKNKIDN</sequence>
<keyword evidence="1" id="KW-0812">Transmembrane</keyword>
<evidence type="ECO:0008006" key="4">
    <source>
        <dbReference type="Google" id="ProtNLM"/>
    </source>
</evidence>
<keyword evidence="3" id="KW-1185">Reference proteome</keyword>
<dbReference type="Proteomes" id="UP000001401">
    <property type="component" value="Chromosome"/>
</dbReference>
<keyword evidence="1" id="KW-1133">Transmembrane helix</keyword>
<evidence type="ECO:0000313" key="3">
    <source>
        <dbReference type="Proteomes" id="UP000001401"/>
    </source>
</evidence>
<evidence type="ECO:0000313" key="2">
    <source>
        <dbReference type="EMBL" id="ADU32247.1"/>
    </source>
</evidence>
<protein>
    <recommendedName>
        <fullName evidence="4">CcmD family protein</fullName>
    </recommendedName>
</protein>
<dbReference type="KEGG" id="bco:Bcell_4016"/>
<dbReference type="RefSeq" id="WP_013490573.1">
    <property type="nucleotide sequence ID" value="NC_014829.1"/>
</dbReference>
<evidence type="ECO:0000256" key="1">
    <source>
        <dbReference type="SAM" id="Phobius"/>
    </source>
</evidence>
<feature type="transmembrane region" description="Helical" evidence="1">
    <location>
        <begin position="12"/>
        <end position="31"/>
    </location>
</feature>
<dbReference type="AlphaFoldDB" id="E6TWI4"/>
<dbReference type="HOGENOM" id="CLU_2986889_0_0_9"/>